<dbReference type="SMART" id="SM00220">
    <property type="entry name" value="S_TKc"/>
    <property type="match status" value="1"/>
</dbReference>
<dbReference type="InterPro" id="IPR008271">
    <property type="entry name" value="Ser/Thr_kinase_AS"/>
</dbReference>
<dbReference type="PROSITE" id="PS00108">
    <property type="entry name" value="PROTEIN_KINASE_ST"/>
    <property type="match status" value="1"/>
</dbReference>
<protein>
    <recommendedName>
        <fullName evidence="1">Protein kinase domain-containing protein</fullName>
    </recommendedName>
</protein>
<gene>
    <name evidence="2" type="ORF">PIB30_028630</name>
</gene>
<dbReference type="PROSITE" id="PS50011">
    <property type="entry name" value="PROTEIN_KINASE_DOM"/>
    <property type="match status" value="1"/>
</dbReference>
<dbReference type="InterPro" id="IPR000719">
    <property type="entry name" value="Prot_kinase_dom"/>
</dbReference>
<evidence type="ECO:0000313" key="2">
    <source>
        <dbReference type="EMBL" id="MED6218668.1"/>
    </source>
</evidence>
<dbReference type="PANTHER" id="PTHR48011:SF6">
    <property type="entry name" value="PROTEIN KINASE DOMAIN-CONTAINING PROTEIN"/>
    <property type="match status" value="1"/>
</dbReference>
<proteinExistence type="predicted"/>
<sequence>MEWSRGNTLARGSTATVSIATTIHSPHVFAVKSVDLHRSEHLKKEQGILSTLNSPQIVAYKGCDVTLENGTFFYNVFMEYAPLGTLADAVRRHNGGLREALVARYTHQMLLGLKYLHSKGIVHCDLKGQNILVTEQGAKIADFGYSRRVAGSGGGAVIAGTPAFMAPEVARGEEQGFPADVWALGCTVLETITGQPPWHYACDDDPVTVLYRIGFSGEVPEVPSHVSEEGKDFLAKCFKRDPCERWSVEELLGHGFVYAAEEHFDFELELGGSDLHTPMSVLDPEFWEKMETEQDNTQTATPDCCYSWSPVSPRDRIRGLCGADTTVFGAWEWDDGWISVRSNEVNEFEGGSSGSSIGQEPNGKTKQCGSDTVYNVIEENCLIVFHEPNINHGYFSTHSDCCNRKLLFIMFTPQWKIDSLSTIFSLLCFLLSPLPPSQFSYNGVNIY</sequence>
<dbReference type="Proteomes" id="UP001341840">
    <property type="component" value="Unassembled WGS sequence"/>
</dbReference>
<dbReference type="PANTHER" id="PTHR48011">
    <property type="entry name" value="CCR4-NOT TRANSCRIPTIONAL COMPLEX SUBUNIT CAF120-RELATED"/>
    <property type="match status" value="1"/>
</dbReference>
<dbReference type="Pfam" id="PF00069">
    <property type="entry name" value="Pkinase"/>
    <property type="match status" value="1"/>
</dbReference>
<organism evidence="2 3">
    <name type="scientific">Stylosanthes scabra</name>
    <dbReference type="NCBI Taxonomy" id="79078"/>
    <lineage>
        <taxon>Eukaryota</taxon>
        <taxon>Viridiplantae</taxon>
        <taxon>Streptophyta</taxon>
        <taxon>Embryophyta</taxon>
        <taxon>Tracheophyta</taxon>
        <taxon>Spermatophyta</taxon>
        <taxon>Magnoliopsida</taxon>
        <taxon>eudicotyledons</taxon>
        <taxon>Gunneridae</taxon>
        <taxon>Pentapetalae</taxon>
        <taxon>rosids</taxon>
        <taxon>fabids</taxon>
        <taxon>Fabales</taxon>
        <taxon>Fabaceae</taxon>
        <taxon>Papilionoideae</taxon>
        <taxon>50 kb inversion clade</taxon>
        <taxon>dalbergioids sensu lato</taxon>
        <taxon>Dalbergieae</taxon>
        <taxon>Pterocarpus clade</taxon>
        <taxon>Stylosanthes</taxon>
    </lineage>
</organism>
<feature type="domain" description="Protein kinase" evidence="1">
    <location>
        <begin position="3"/>
        <end position="257"/>
    </location>
</feature>
<name>A0ABU6ZBD5_9FABA</name>
<evidence type="ECO:0000313" key="3">
    <source>
        <dbReference type="Proteomes" id="UP001341840"/>
    </source>
</evidence>
<accession>A0ABU6ZBD5</accession>
<evidence type="ECO:0000259" key="1">
    <source>
        <dbReference type="PROSITE" id="PS50011"/>
    </source>
</evidence>
<dbReference type="SUPFAM" id="SSF56112">
    <property type="entry name" value="Protein kinase-like (PK-like)"/>
    <property type="match status" value="1"/>
</dbReference>
<dbReference type="CDD" id="cd06606">
    <property type="entry name" value="STKc_MAPKKK"/>
    <property type="match status" value="1"/>
</dbReference>
<dbReference type="InterPro" id="IPR011009">
    <property type="entry name" value="Kinase-like_dom_sf"/>
</dbReference>
<comment type="caution">
    <text evidence="2">The sequence shown here is derived from an EMBL/GenBank/DDBJ whole genome shotgun (WGS) entry which is preliminary data.</text>
</comment>
<reference evidence="2 3" key="1">
    <citation type="journal article" date="2023" name="Plants (Basel)">
        <title>Bridging the Gap: Combining Genomics and Transcriptomics Approaches to Understand Stylosanthes scabra, an Orphan Legume from the Brazilian Caatinga.</title>
        <authorList>
            <person name="Ferreira-Neto J.R.C."/>
            <person name="da Silva M.D."/>
            <person name="Binneck E."/>
            <person name="de Melo N.F."/>
            <person name="da Silva R.H."/>
            <person name="de Melo A.L.T.M."/>
            <person name="Pandolfi V."/>
            <person name="Bustamante F.O."/>
            <person name="Brasileiro-Vidal A.C."/>
            <person name="Benko-Iseppon A.M."/>
        </authorList>
    </citation>
    <scope>NUCLEOTIDE SEQUENCE [LARGE SCALE GENOMIC DNA]</scope>
    <source>
        <tissue evidence="2">Leaves</tissue>
    </source>
</reference>
<keyword evidence="3" id="KW-1185">Reference proteome</keyword>
<dbReference type="InterPro" id="IPR052751">
    <property type="entry name" value="Plant_MAPKKK"/>
</dbReference>
<dbReference type="EMBL" id="JASCZI010271974">
    <property type="protein sequence ID" value="MED6218668.1"/>
    <property type="molecule type" value="Genomic_DNA"/>
</dbReference>
<dbReference type="Gene3D" id="1.10.510.10">
    <property type="entry name" value="Transferase(Phosphotransferase) domain 1"/>
    <property type="match status" value="1"/>
</dbReference>